<dbReference type="EMBL" id="JACHVT010000009">
    <property type="protein sequence ID" value="MBB2988326.1"/>
    <property type="molecule type" value="Genomic_DNA"/>
</dbReference>
<gene>
    <name evidence="2" type="ORF">FHW14_003520</name>
</gene>
<name>A0A839Q235_9MICO</name>
<dbReference type="InterPro" id="IPR032330">
    <property type="entry name" value="EF-G-binding_C"/>
</dbReference>
<evidence type="ECO:0000313" key="2">
    <source>
        <dbReference type="EMBL" id="MBB2988326.1"/>
    </source>
</evidence>
<accession>A0A839Q235</accession>
<comment type="caution">
    <text evidence="2">The sequence shown here is derived from an EMBL/GenBank/DDBJ whole genome shotgun (WGS) entry which is preliminary data.</text>
</comment>
<reference evidence="2 3" key="1">
    <citation type="submission" date="2020-08" db="EMBL/GenBank/DDBJ databases">
        <title>Genomic Encyclopedia of Type Strains, Phase IV (KMG-V): Genome sequencing to study the core and pangenomes of soil and plant-associated prokaryotes.</title>
        <authorList>
            <person name="Whitman W."/>
        </authorList>
    </citation>
    <scope>NUCLEOTIDE SEQUENCE [LARGE SCALE GENOMIC DNA]</scope>
    <source>
        <strain evidence="2 3">B3ACCR2</strain>
    </source>
</reference>
<sequence length="108" mass="11419">MLPVDDGAVGIVLRPAAAGAKKRALCSWCEDVVATGNVRLLVARRAGAAGRNGNSIGVLVHDDLSCSAHVRRPPTTLEGGVDAEAMVERRVAELRSRTRAFAEHVRHG</sequence>
<evidence type="ECO:0000313" key="3">
    <source>
        <dbReference type="Proteomes" id="UP000590811"/>
    </source>
</evidence>
<feature type="domain" description="Elongation factor G-binding protein C-terminal treble-clef zinc-finger" evidence="1">
    <location>
        <begin position="2"/>
        <end position="105"/>
    </location>
</feature>
<evidence type="ECO:0000259" key="1">
    <source>
        <dbReference type="Pfam" id="PF16571"/>
    </source>
</evidence>
<proteinExistence type="predicted"/>
<protein>
    <recommendedName>
        <fullName evidence="1">Elongation factor G-binding protein C-terminal treble-clef zinc-finger domain-containing protein</fullName>
    </recommendedName>
</protein>
<dbReference type="AlphaFoldDB" id="A0A839Q235"/>
<dbReference type="Proteomes" id="UP000590811">
    <property type="component" value="Unassembled WGS sequence"/>
</dbReference>
<organism evidence="2 3">
    <name type="scientific">Terracoccus luteus</name>
    <dbReference type="NCBI Taxonomy" id="53356"/>
    <lineage>
        <taxon>Bacteria</taxon>
        <taxon>Bacillati</taxon>
        <taxon>Actinomycetota</taxon>
        <taxon>Actinomycetes</taxon>
        <taxon>Micrococcales</taxon>
        <taxon>Intrasporangiaceae</taxon>
        <taxon>Terracoccus</taxon>
    </lineage>
</organism>
<dbReference type="Pfam" id="PF16571">
    <property type="entry name" value="FBP_C"/>
    <property type="match status" value="1"/>
</dbReference>